<organism evidence="1 2">
    <name type="scientific">Phocaeicola vulgatus</name>
    <name type="common">Bacteroides vulgatus</name>
    <dbReference type="NCBI Taxonomy" id="821"/>
    <lineage>
        <taxon>Bacteria</taxon>
        <taxon>Pseudomonadati</taxon>
        <taxon>Bacteroidota</taxon>
        <taxon>Bacteroidia</taxon>
        <taxon>Bacteroidales</taxon>
        <taxon>Bacteroidaceae</taxon>
        <taxon>Phocaeicola</taxon>
    </lineage>
</organism>
<evidence type="ECO:0000313" key="2">
    <source>
        <dbReference type="Proteomes" id="UP000460950"/>
    </source>
</evidence>
<gene>
    <name evidence="1" type="ORF">FYJ30_23320</name>
</gene>
<dbReference type="AlphaFoldDB" id="A0A7K0JM65"/>
<name>A0A7K0JM65_PHOVU</name>
<comment type="caution">
    <text evidence="1">The sequence shown here is derived from an EMBL/GenBank/DDBJ whole genome shotgun (WGS) entry which is preliminary data.</text>
</comment>
<reference evidence="1 2" key="1">
    <citation type="submission" date="2019-09" db="EMBL/GenBank/DDBJ databases">
        <title>In-depth cultivation of the pig gut microbiome towards novel bacterial diversity and tailored functional studies.</title>
        <authorList>
            <person name="Wylensek D."/>
            <person name="Hitch T.C.A."/>
            <person name="Clavel T."/>
        </authorList>
    </citation>
    <scope>NUCLEOTIDE SEQUENCE [LARGE SCALE GENOMIC DNA]</scope>
    <source>
        <strain evidence="1 2">WCA-389-WT-3C</strain>
    </source>
</reference>
<dbReference type="RefSeq" id="WP_117849307.1">
    <property type="nucleotide sequence ID" value="NZ_JADMQN010000021.1"/>
</dbReference>
<sequence length="70" mass="8134">MKTADGYPVVCYGVKGKYNIHRICRRCAITVNTIRFPKSHATGFMEYTCWAEENARSLNKKLSQYQNNEK</sequence>
<protein>
    <submittedName>
        <fullName evidence="1">Uncharacterized protein</fullName>
    </submittedName>
</protein>
<accession>A0A7K0JM65</accession>
<proteinExistence type="predicted"/>
<dbReference type="EMBL" id="VULU01000096">
    <property type="protein sequence ID" value="MSS51112.1"/>
    <property type="molecule type" value="Genomic_DNA"/>
</dbReference>
<dbReference type="Proteomes" id="UP000460950">
    <property type="component" value="Unassembled WGS sequence"/>
</dbReference>
<evidence type="ECO:0000313" key="1">
    <source>
        <dbReference type="EMBL" id="MSS51112.1"/>
    </source>
</evidence>